<feature type="domain" description="DYW" evidence="4">
    <location>
        <begin position="849"/>
        <end position="943"/>
    </location>
</feature>
<feature type="repeat" description="PPR" evidence="3">
    <location>
        <begin position="520"/>
        <end position="554"/>
    </location>
</feature>
<dbReference type="InterPro" id="IPR046960">
    <property type="entry name" value="PPR_At4g14850-like_plant"/>
</dbReference>
<dbReference type="Pfam" id="PF13041">
    <property type="entry name" value="PPR_2"/>
    <property type="match status" value="3"/>
</dbReference>
<dbReference type="AlphaFoldDB" id="A0A835DRT2"/>
<feature type="repeat" description="PPR" evidence="3">
    <location>
        <begin position="413"/>
        <end position="447"/>
    </location>
</feature>
<dbReference type="FunFam" id="1.25.40.10:FF:000090">
    <property type="entry name" value="Pentatricopeptide repeat-containing protein, chloroplastic"/>
    <property type="match status" value="1"/>
</dbReference>
<comment type="similarity">
    <text evidence="2">Belongs to the PPR family. PCMP-E subfamily.</text>
</comment>
<dbReference type="InterPro" id="IPR032867">
    <property type="entry name" value="DYW_dom"/>
</dbReference>
<dbReference type="OMA" id="QLGKQFH"/>
<dbReference type="GO" id="GO:0003723">
    <property type="term" value="F:RNA binding"/>
    <property type="evidence" value="ECO:0007669"/>
    <property type="project" value="InterPro"/>
</dbReference>
<dbReference type="InterPro" id="IPR046848">
    <property type="entry name" value="E_motif"/>
</dbReference>
<evidence type="ECO:0000256" key="1">
    <source>
        <dbReference type="ARBA" id="ARBA00022737"/>
    </source>
</evidence>
<organism evidence="5 6">
    <name type="scientific">Tetracentron sinense</name>
    <name type="common">Spur-leaf</name>
    <dbReference type="NCBI Taxonomy" id="13715"/>
    <lineage>
        <taxon>Eukaryota</taxon>
        <taxon>Viridiplantae</taxon>
        <taxon>Streptophyta</taxon>
        <taxon>Embryophyta</taxon>
        <taxon>Tracheophyta</taxon>
        <taxon>Spermatophyta</taxon>
        <taxon>Magnoliopsida</taxon>
        <taxon>Trochodendrales</taxon>
        <taxon>Trochodendraceae</taxon>
        <taxon>Tetracentron</taxon>
    </lineage>
</organism>
<feature type="repeat" description="PPR" evidence="3">
    <location>
        <begin position="771"/>
        <end position="805"/>
    </location>
</feature>
<comment type="caution">
    <text evidence="5">The sequence shown here is derived from an EMBL/GenBank/DDBJ whole genome shotgun (WGS) entry which is preliminary data.</text>
</comment>
<reference evidence="5 6" key="1">
    <citation type="submission" date="2020-04" db="EMBL/GenBank/DDBJ databases">
        <title>Plant Genome Project.</title>
        <authorList>
            <person name="Zhang R.-G."/>
        </authorList>
    </citation>
    <scope>NUCLEOTIDE SEQUENCE [LARGE SCALE GENOMIC DNA]</scope>
    <source>
        <strain evidence="5">YNK0</strain>
        <tissue evidence="5">Leaf</tissue>
    </source>
</reference>
<dbReference type="Gene3D" id="1.25.40.10">
    <property type="entry name" value="Tetratricopeptide repeat domain"/>
    <property type="match status" value="6"/>
</dbReference>
<dbReference type="PANTHER" id="PTHR24015">
    <property type="entry name" value="OS07G0578800 PROTEIN-RELATED"/>
    <property type="match status" value="1"/>
</dbReference>
<dbReference type="GO" id="GO:0009451">
    <property type="term" value="P:RNA modification"/>
    <property type="evidence" value="ECO:0007669"/>
    <property type="project" value="InterPro"/>
</dbReference>
<dbReference type="NCBIfam" id="TIGR00756">
    <property type="entry name" value="PPR"/>
    <property type="match status" value="5"/>
</dbReference>
<dbReference type="FunFam" id="1.25.40.10:FF:000196">
    <property type="entry name" value="Pentatricopeptide repeat-containing protein At4g14850"/>
    <property type="match status" value="1"/>
</dbReference>
<accession>A0A835DRT2</accession>
<evidence type="ECO:0000259" key="4">
    <source>
        <dbReference type="Pfam" id="PF14432"/>
    </source>
</evidence>
<dbReference type="OrthoDB" id="766960at2759"/>
<name>A0A835DRT2_TETSI</name>
<protein>
    <recommendedName>
        <fullName evidence="4">DYW domain-containing protein</fullName>
    </recommendedName>
</protein>
<feature type="repeat" description="PPR" evidence="3">
    <location>
        <begin position="208"/>
        <end position="242"/>
    </location>
</feature>
<dbReference type="EMBL" id="JABCRI010000002">
    <property type="protein sequence ID" value="KAF8410132.1"/>
    <property type="molecule type" value="Genomic_DNA"/>
</dbReference>
<dbReference type="InterPro" id="IPR002885">
    <property type="entry name" value="PPR_rpt"/>
</dbReference>
<dbReference type="PROSITE" id="PS51375">
    <property type="entry name" value="PPR"/>
    <property type="match status" value="7"/>
</dbReference>
<keyword evidence="1" id="KW-0677">Repeat</keyword>
<feature type="repeat" description="PPR" evidence="3">
    <location>
        <begin position="73"/>
        <end position="103"/>
    </location>
</feature>
<dbReference type="Pfam" id="PF01535">
    <property type="entry name" value="PPR"/>
    <property type="match status" value="8"/>
</dbReference>
<evidence type="ECO:0000256" key="3">
    <source>
        <dbReference type="PROSITE-ProRule" id="PRU00708"/>
    </source>
</evidence>
<proteinExistence type="inferred from homology"/>
<sequence length="1055" mass="118249">MATVSPVAISVAPAIHQLPNDHSRRPPFLNPILPNCKQNVANLQRLCSQGRLQEISKPLLQLRNDKLSNIPLNIFAYNKLLSSYTKQGRLEDAQQLFDNMPNRDEVSWSTIIAAYTRSGNFWKSFNLLEIMAEEGLRPNEFALGSLLKASSSMREIFVGRQLHGWSIRAGFGLEAGVRTSLITMYSNCGLLSDARRVFDEVPISSLDDVPSWNSIIAAYGLHRCWIETFRLFGDMISTGLVAPTEPTYTSMVNACSSAGAGKYGEIIHGRIIKDGLLDVTNMGNSLITFYGKCGNLEDANKLFNKTYRKNVVSWNAIIAANEQNDEYEIAIGLFCRMLRFGPPVKPNRITFLSVLSAVSGVSALKHGREIHAHIIRSGLELDTSIANSLITMYSKCKEVSKARIVFERLPFKDVVTWNSMLSGYEKNEQQEYCFELFRKMQLSGCEPDAYSFTVILGAASSDSSGFEYFRGGGEIHGYVLRRTAPGGLGVSISNAIITMYAKFNRVADAEKIFKGLKKKDSYSWNAMMDGYSVNDQPEDAIMIFLDVQKEGLPSDHLAFSILLTACGRLVSLRLGMQFHAIIIKHFHHRNYASRNSLLSINNALVSMYSKCGSIHNSAKVFLSMGRRDVFSWTAMITGYSHHGMAYESLQLFERMKRDGLEPNLVTFLGLLTACAHGGLVKEGTHYFSSMSKDYGLNPNTEHYASMVDLFGRSGQLECATKLVEAGATRFKFNHGDTLNLWRVLLGACHAHKQLDLGVHAATKILESEPEDETTHVLLSNLYASSGMWEDAMRVRKLMRDKGLKKEVGCSWIEAGNRRHVFVAGDISHPWRKEIYEKLEVLDSRFRRMGYVPMTEYVLHDVDEMQKEVIIGCHSEKLAVSFGLLQSGSGSRDTIRVIKNLRVCGDCHNWMKITSEMEGRCIVLRDSRRFHFFKDGSCSCGDYWAPSPKPPNCVWSAVADFILPQSLGWNFQRLSQVFPMEVVGHVSRIALSQSRAPDRLVWHFEKNGVYSVRFGYNLLRVLSLSGKVTRPSSSQSVISKVGWKAVWGLDIARKIA</sequence>
<dbReference type="InterPro" id="IPR011990">
    <property type="entry name" value="TPR-like_helical_dom_sf"/>
</dbReference>
<dbReference type="Pfam" id="PF20431">
    <property type="entry name" value="E_motif"/>
    <property type="match status" value="1"/>
</dbReference>
<keyword evidence="6" id="KW-1185">Reference proteome</keyword>
<feature type="repeat" description="PPR" evidence="3">
    <location>
        <begin position="104"/>
        <end position="138"/>
    </location>
</feature>
<evidence type="ECO:0000313" key="6">
    <source>
        <dbReference type="Proteomes" id="UP000655225"/>
    </source>
</evidence>
<dbReference type="GO" id="GO:0008270">
    <property type="term" value="F:zinc ion binding"/>
    <property type="evidence" value="ECO:0007669"/>
    <property type="project" value="InterPro"/>
</dbReference>
<feature type="repeat" description="PPR" evidence="3">
    <location>
        <begin position="628"/>
        <end position="662"/>
    </location>
</feature>
<evidence type="ECO:0000256" key="2">
    <source>
        <dbReference type="ARBA" id="ARBA00061659"/>
    </source>
</evidence>
<dbReference type="PANTHER" id="PTHR24015:SF548">
    <property type="entry name" value="OS08G0340900 PROTEIN"/>
    <property type="match status" value="1"/>
</dbReference>
<dbReference type="Proteomes" id="UP000655225">
    <property type="component" value="Unassembled WGS sequence"/>
</dbReference>
<evidence type="ECO:0000313" key="5">
    <source>
        <dbReference type="EMBL" id="KAF8410132.1"/>
    </source>
</evidence>
<gene>
    <name evidence="5" type="ORF">HHK36_002654</name>
</gene>
<dbReference type="Pfam" id="PF14432">
    <property type="entry name" value="DYW_deaminase"/>
    <property type="match status" value="1"/>
</dbReference>